<protein>
    <recommendedName>
        <fullName evidence="2">non-specific serine/threonine protein kinase</fullName>
        <ecNumber evidence="2">2.7.11.1</ecNumber>
    </recommendedName>
</protein>
<sequence>MTSEQLPFYIGRYKVTGQLGSGGMGVVYLATDERLHRRVAIKRLVKNPTSSTAHLRIRKEALLLAQLNHSNIVQIYDVVEERDDVALVMEYVEGSTLEHWQRERNPNLQQKIQLLRQICYGLARAHTVGIIHRDLKSDNILIDENNTAKITDFGIAKNWRENSDLTREQHVAGTWGAMSPEQALGKDLDNRCDLFALGVLAYKLLCGQSPFGDHESPFIIVDRIVNSQHPPAAKMNPDLPPALCQLLDRLLTKNPDKRPLNATAVAAELDAVQMDLDANTAGTISRTVTITAEGFHRNQRRRVRHRRILAGAALAGCMTLLVAAAAVLLPESQRETKGKYIAIVAPAESASGSREARLLVSNVLSAIKQGLSNREGLFLVPYSESERLRGQPLQEQARALNAQLLLQPTISCERVHCEASLELIDTANFSVAASRNTTLEIQESLGSRARTLQQLNYLLPGHPTQESEARFNISTDDYQRYLELYERRHDETSLEQSVSALEALLEKNPGFPPYYELLSELVIDHQFNTRSAESTKRFERALRRAPREIADHPALLAAELRLAAINNEVSRAQALLSQLQLTIPDQASYYHLRAIYHQTRSEYDKALQAMDRALALRTSATYLRQKALALSARGDLDEAKDYLLQSLQLSDNDSDTLSLLAAIELDSGNPGEAIRLLNSLGLDKLGAMDTYNLCLAHYIERQFERAQNCFDRVVESAPKDADPLLYKAEIARAQQLPQKAQALAERALALTDGREDWEGILMRARAHAELGQADRAVDALLKIRRQAPDDLYVNYARAQIYITGGDLNSAMAHIRKTLELGMSPIWLNTERFAPVCKRTDFAGLRGDFPELCSKRKENTQVAQK</sequence>
<keyword evidence="9" id="KW-0812">Transmembrane</keyword>
<evidence type="ECO:0000256" key="9">
    <source>
        <dbReference type="SAM" id="Phobius"/>
    </source>
</evidence>
<dbReference type="Gene3D" id="3.30.200.20">
    <property type="entry name" value="Phosphorylase Kinase, domain 1"/>
    <property type="match status" value="1"/>
</dbReference>
<dbReference type="SUPFAM" id="SSF48452">
    <property type="entry name" value="TPR-like"/>
    <property type="match status" value="2"/>
</dbReference>
<keyword evidence="9" id="KW-1133">Transmembrane helix</keyword>
<name>A0ABW1YNX0_9GAMM</name>
<evidence type="ECO:0000256" key="5">
    <source>
        <dbReference type="ARBA" id="ARBA00022777"/>
    </source>
</evidence>
<keyword evidence="3" id="KW-0808">Transferase</keyword>
<gene>
    <name evidence="11" type="ORF">ACFQBM_07035</name>
</gene>
<dbReference type="InterPro" id="IPR050660">
    <property type="entry name" value="NEK_Ser/Thr_kinase"/>
</dbReference>
<dbReference type="PANTHER" id="PTHR43671:SF13">
    <property type="entry name" value="SERINE_THREONINE-PROTEIN KINASE NEK2"/>
    <property type="match status" value="1"/>
</dbReference>
<evidence type="ECO:0000256" key="7">
    <source>
        <dbReference type="PROSITE-ProRule" id="PRU10141"/>
    </source>
</evidence>
<evidence type="ECO:0000256" key="2">
    <source>
        <dbReference type="ARBA" id="ARBA00012513"/>
    </source>
</evidence>
<dbReference type="InterPro" id="IPR000719">
    <property type="entry name" value="Prot_kinase_dom"/>
</dbReference>
<comment type="similarity">
    <text evidence="1">Belongs to the protein kinase superfamily. NEK Ser/Thr protein kinase family. NIMA subfamily.</text>
</comment>
<dbReference type="SMART" id="SM00220">
    <property type="entry name" value="S_TKc"/>
    <property type="match status" value="1"/>
</dbReference>
<dbReference type="PANTHER" id="PTHR43671">
    <property type="entry name" value="SERINE/THREONINE-PROTEIN KINASE NEK"/>
    <property type="match status" value="1"/>
</dbReference>
<comment type="caution">
    <text evidence="11">The sequence shown here is derived from an EMBL/GenBank/DDBJ whole genome shotgun (WGS) entry which is preliminary data.</text>
</comment>
<proteinExistence type="inferred from homology"/>
<dbReference type="InterPro" id="IPR019734">
    <property type="entry name" value="TPR_rpt"/>
</dbReference>
<evidence type="ECO:0000313" key="11">
    <source>
        <dbReference type="EMBL" id="MFC6633024.1"/>
    </source>
</evidence>
<dbReference type="PROSITE" id="PS50011">
    <property type="entry name" value="PROTEIN_KINASE_DOM"/>
    <property type="match status" value="1"/>
</dbReference>
<evidence type="ECO:0000256" key="3">
    <source>
        <dbReference type="ARBA" id="ARBA00022679"/>
    </source>
</evidence>
<evidence type="ECO:0000256" key="8">
    <source>
        <dbReference type="SAM" id="Coils"/>
    </source>
</evidence>
<keyword evidence="4 7" id="KW-0547">Nucleotide-binding</keyword>
<dbReference type="InterPro" id="IPR011990">
    <property type="entry name" value="TPR-like_helical_dom_sf"/>
</dbReference>
<dbReference type="InterPro" id="IPR011009">
    <property type="entry name" value="Kinase-like_dom_sf"/>
</dbReference>
<keyword evidence="8" id="KW-0175">Coiled coil</keyword>
<dbReference type="InterPro" id="IPR008271">
    <property type="entry name" value="Ser/Thr_kinase_AS"/>
</dbReference>
<dbReference type="GO" id="GO:0016301">
    <property type="term" value="F:kinase activity"/>
    <property type="evidence" value="ECO:0007669"/>
    <property type="project" value="UniProtKB-KW"/>
</dbReference>
<evidence type="ECO:0000259" key="10">
    <source>
        <dbReference type="PROSITE" id="PS50011"/>
    </source>
</evidence>
<keyword evidence="9" id="KW-0472">Membrane</keyword>
<dbReference type="PROSITE" id="PS00107">
    <property type="entry name" value="PROTEIN_KINASE_ATP"/>
    <property type="match status" value="1"/>
</dbReference>
<dbReference type="Gene3D" id="1.10.510.10">
    <property type="entry name" value="Transferase(Phosphotransferase) domain 1"/>
    <property type="match status" value="1"/>
</dbReference>
<dbReference type="SUPFAM" id="SSF56112">
    <property type="entry name" value="Protein kinase-like (PK-like)"/>
    <property type="match status" value="1"/>
</dbReference>
<evidence type="ECO:0000256" key="1">
    <source>
        <dbReference type="ARBA" id="ARBA00010886"/>
    </source>
</evidence>
<accession>A0ABW1YNX0</accession>
<dbReference type="CDD" id="cd14014">
    <property type="entry name" value="STKc_PknB_like"/>
    <property type="match status" value="1"/>
</dbReference>
<dbReference type="Proteomes" id="UP001596425">
    <property type="component" value="Unassembled WGS sequence"/>
</dbReference>
<evidence type="ECO:0000256" key="6">
    <source>
        <dbReference type="ARBA" id="ARBA00022840"/>
    </source>
</evidence>
<dbReference type="Pfam" id="PF13432">
    <property type="entry name" value="TPR_16"/>
    <property type="match status" value="2"/>
</dbReference>
<keyword evidence="5 11" id="KW-0418">Kinase</keyword>
<dbReference type="InterPro" id="IPR017441">
    <property type="entry name" value="Protein_kinase_ATP_BS"/>
</dbReference>
<feature type="coiled-coil region" evidence="8">
    <location>
        <begin position="555"/>
        <end position="582"/>
    </location>
</feature>
<organism evidence="11 12">
    <name type="scientific">Microbulbifer taiwanensis</name>
    <dbReference type="NCBI Taxonomy" id="986746"/>
    <lineage>
        <taxon>Bacteria</taxon>
        <taxon>Pseudomonadati</taxon>
        <taxon>Pseudomonadota</taxon>
        <taxon>Gammaproteobacteria</taxon>
        <taxon>Cellvibrionales</taxon>
        <taxon>Microbulbiferaceae</taxon>
        <taxon>Microbulbifer</taxon>
    </lineage>
</organism>
<feature type="domain" description="Protein kinase" evidence="10">
    <location>
        <begin position="13"/>
        <end position="272"/>
    </location>
</feature>
<keyword evidence="12" id="KW-1185">Reference proteome</keyword>
<evidence type="ECO:0000313" key="12">
    <source>
        <dbReference type="Proteomes" id="UP001596425"/>
    </source>
</evidence>
<reference evidence="12" key="1">
    <citation type="journal article" date="2019" name="Int. J. Syst. Evol. Microbiol.">
        <title>The Global Catalogue of Microorganisms (GCM) 10K type strain sequencing project: providing services to taxonomists for standard genome sequencing and annotation.</title>
        <authorList>
            <consortium name="The Broad Institute Genomics Platform"/>
            <consortium name="The Broad Institute Genome Sequencing Center for Infectious Disease"/>
            <person name="Wu L."/>
            <person name="Ma J."/>
        </authorList>
    </citation>
    <scope>NUCLEOTIDE SEQUENCE [LARGE SCALE GENOMIC DNA]</scope>
    <source>
        <strain evidence="12">CGMCC 1.13718</strain>
    </source>
</reference>
<feature type="binding site" evidence="7">
    <location>
        <position position="42"/>
    </location>
    <ligand>
        <name>ATP</name>
        <dbReference type="ChEBI" id="CHEBI:30616"/>
    </ligand>
</feature>
<dbReference type="PROSITE" id="PS00108">
    <property type="entry name" value="PROTEIN_KINASE_ST"/>
    <property type="match status" value="1"/>
</dbReference>
<dbReference type="EMBL" id="JBHSVR010000001">
    <property type="protein sequence ID" value="MFC6633024.1"/>
    <property type="molecule type" value="Genomic_DNA"/>
</dbReference>
<dbReference type="EC" id="2.7.11.1" evidence="2"/>
<keyword evidence="6 7" id="KW-0067">ATP-binding</keyword>
<dbReference type="Pfam" id="PF00069">
    <property type="entry name" value="Pkinase"/>
    <property type="match status" value="1"/>
</dbReference>
<dbReference type="RefSeq" id="WP_193189499.1">
    <property type="nucleotide sequence ID" value="NZ_JACZFR010000007.1"/>
</dbReference>
<dbReference type="SMART" id="SM00028">
    <property type="entry name" value="TPR"/>
    <property type="match status" value="6"/>
</dbReference>
<dbReference type="Gene3D" id="1.25.40.10">
    <property type="entry name" value="Tetratricopeptide repeat domain"/>
    <property type="match status" value="2"/>
</dbReference>
<evidence type="ECO:0000256" key="4">
    <source>
        <dbReference type="ARBA" id="ARBA00022741"/>
    </source>
</evidence>
<feature type="transmembrane region" description="Helical" evidence="9">
    <location>
        <begin position="308"/>
        <end position="329"/>
    </location>
</feature>